<feature type="domain" description="DH" evidence="2">
    <location>
        <begin position="206"/>
        <end position="382"/>
    </location>
</feature>
<dbReference type="OrthoDB" id="1594986at2759"/>
<organism evidence="4 5">
    <name type="scientific">Phlebiopsis gigantea (strain 11061_1 CR5-6)</name>
    <name type="common">White-rot fungus</name>
    <name type="synonym">Peniophora gigantea</name>
    <dbReference type="NCBI Taxonomy" id="745531"/>
    <lineage>
        <taxon>Eukaryota</taxon>
        <taxon>Fungi</taxon>
        <taxon>Dikarya</taxon>
        <taxon>Basidiomycota</taxon>
        <taxon>Agaricomycotina</taxon>
        <taxon>Agaricomycetes</taxon>
        <taxon>Polyporales</taxon>
        <taxon>Phanerochaetaceae</taxon>
        <taxon>Phlebiopsis</taxon>
    </lineage>
</organism>
<dbReference type="SUPFAM" id="SSF54277">
    <property type="entry name" value="CAD &amp; PB1 domains"/>
    <property type="match status" value="1"/>
</dbReference>
<dbReference type="InterPro" id="IPR033511">
    <property type="entry name" value="Cdc24/Scd1_PH_dom"/>
</dbReference>
<dbReference type="PROSITE" id="PS51745">
    <property type="entry name" value="PB1"/>
    <property type="match status" value="1"/>
</dbReference>
<dbReference type="Proteomes" id="UP000053257">
    <property type="component" value="Unassembled WGS sequence"/>
</dbReference>
<feature type="compositionally biased region" description="Polar residues" evidence="1">
    <location>
        <begin position="745"/>
        <end position="754"/>
    </location>
</feature>
<dbReference type="SMART" id="SM00666">
    <property type="entry name" value="PB1"/>
    <property type="match status" value="1"/>
</dbReference>
<dbReference type="Pfam" id="PF00564">
    <property type="entry name" value="PB1"/>
    <property type="match status" value="1"/>
</dbReference>
<feature type="region of interest" description="Disordered" evidence="1">
    <location>
        <begin position="598"/>
        <end position="824"/>
    </location>
</feature>
<dbReference type="SMART" id="SM00325">
    <property type="entry name" value="RhoGEF"/>
    <property type="match status" value="1"/>
</dbReference>
<dbReference type="PANTHER" id="PTHR47339:SF1">
    <property type="entry name" value="CELL DIVISION CONTROL PROTEIN 24"/>
    <property type="match status" value="1"/>
</dbReference>
<evidence type="ECO:0000313" key="5">
    <source>
        <dbReference type="Proteomes" id="UP000053257"/>
    </source>
</evidence>
<dbReference type="Gene3D" id="3.10.20.90">
    <property type="entry name" value="Phosphatidylinositol 3-kinase Catalytic Subunit, Chain A, domain 1"/>
    <property type="match status" value="1"/>
</dbReference>
<feature type="compositionally biased region" description="Polar residues" evidence="1">
    <location>
        <begin position="809"/>
        <end position="824"/>
    </location>
</feature>
<accession>A0A0C3PK28</accession>
<protein>
    <recommendedName>
        <fullName evidence="6">DH domain-containing protein</fullName>
    </recommendedName>
</protein>
<feature type="compositionally biased region" description="Basic and acidic residues" evidence="1">
    <location>
        <begin position="725"/>
        <end position="734"/>
    </location>
</feature>
<dbReference type="Pfam" id="PF15411">
    <property type="entry name" value="PH_10"/>
    <property type="match status" value="1"/>
</dbReference>
<dbReference type="GO" id="GO:0030010">
    <property type="term" value="P:establishment of cell polarity"/>
    <property type="evidence" value="ECO:0007669"/>
    <property type="project" value="TreeGrafter"/>
</dbReference>
<evidence type="ECO:0000259" key="2">
    <source>
        <dbReference type="PROSITE" id="PS50010"/>
    </source>
</evidence>
<dbReference type="Pfam" id="PF06395">
    <property type="entry name" value="CDC24"/>
    <property type="match status" value="1"/>
</dbReference>
<dbReference type="Gene3D" id="2.30.29.30">
    <property type="entry name" value="Pleckstrin-homology domain (PH domain)/Phosphotyrosine-binding domain (PTB)"/>
    <property type="match status" value="1"/>
</dbReference>
<dbReference type="CDD" id="cd13246">
    <property type="entry name" value="PH_Scd1"/>
    <property type="match status" value="1"/>
</dbReference>
<evidence type="ECO:0008006" key="6">
    <source>
        <dbReference type="Google" id="ProtNLM"/>
    </source>
</evidence>
<dbReference type="GO" id="GO:0031106">
    <property type="term" value="P:septin ring organization"/>
    <property type="evidence" value="ECO:0007669"/>
    <property type="project" value="TreeGrafter"/>
</dbReference>
<feature type="domain" description="PB1" evidence="3">
    <location>
        <begin position="844"/>
        <end position="927"/>
    </location>
</feature>
<feature type="compositionally biased region" description="Acidic residues" evidence="1">
    <location>
        <begin position="641"/>
        <end position="651"/>
    </location>
</feature>
<dbReference type="SUPFAM" id="SSF50729">
    <property type="entry name" value="PH domain-like"/>
    <property type="match status" value="1"/>
</dbReference>
<gene>
    <name evidence="4" type="ORF">PHLGIDRAFT_13771</name>
</gene>
<dbReference type="GO" id="GO:0005737">
    <property type="term" value="C:cytoplasm"/>
    <property type="evidence" value="ECO:0007669"/>
    <property type="project" value="TreeGrafter"/>
</dbReference>
<dbReference type="CDD" id="cd05992">
    <property type="entry name" value="PB1"/>
    <property type="match status" value="1"/>
</dbReference>
<feature type="compositionally biased region" description="Polar residues" evidence="1">
    <location>
        <begin position="713"/>
        <end position="722"/>
    </location>
</feature>
<dbReference type="Gene3D" id="1.20.900.10">
    <property type="entry name" value="Dbl homology (DH) domain"/>
    <property type="match status" value="1"/>
</dbReference>
<dbReference type="SMART" id="SM00233">
    <property type="entry name" value="PH"/>
    <property type="match status" value="1"/>
</dbReference>
<dbReference type="EMBL" id="KN840514">
    <property type="protein sequence ID" value="KIP06613.1"/>
    <property type="molecule type" value="Genomic_DNA"/>
</dbReference>
<dbReference type="InterPro" id="IPR053026">
    <property type="entry name" value="CDC42_GEF"/>
</dbReference>
<name>A0A0C3PK28_PHLG1</name>
<dbReference type="GO" id="GO:0005634">
    <property type="term" value="C:nucleus"/>
    <property type="evidence" value="ECO:0007669"/>
    <property type="project" value="TreeGrafter"/>
</dbReference>
<dbReference type="STRING" id="745531.A0A0C3PK28"/>
<proteinExistence type="predicted"/>
<dbReference type="PANTHER" id="PTHR47339">
    <property type="entry name" value="CELL DIVISION CONTROL PROTEIN 24"/>
    <property type="match status" value="1"/>
</dbReference>
<dbReference type="InterPro" id="IPR000270">
    <property type="entry name" value="PB1_dom"/>
</dbReference>
<dbReference type="InterPro" id="IPR035899">
    <property type="entry name" value="DBL_dom_sf"/>
</dbReference>
<dbReference type="FunFam" id="2.30.29.30:FF:000365">
    <property type="entry name" value="Related to CDC24-GTP/GDP exchange factor for Cdc42p"/>
    <property type="match status" value="1"/>
</dbReference>
<dbReference type="GO" id="GO:0005085">
    <property type="term" value="F:guanyl-nucleotide exchange factor activity"/>
    <property type="evidence" value="ECO:0007669"/>
    <property type="project" value="InterPro"/>
</dbReference>
<dbReference type="PROSITE" id="PS50010">
    <property type="entry name" value="DH_2"/>
    <property type="match status" value="1"/>
</dbReference>
<evidence type="ECO:0000256" key="1">
    <source>
        <dbReference type="SAM" id="MobiDB-lite"/>
    </source>
</evidence>
<sequence length="927" mass="102633">MSSAVGRKKSIVSSAGPFVDLPIPNNTALNKAASQSTSLYQQCSVLRTRLMRVQDFSDFFSLSASPESSSSRRSTDPVTQLWDCFALGVPLCYLFNLLPSVKPLNVETVSFDPTNDKARKRAIAQFAMGVSQQLEGCGTFTVTDLWDRNSTDGFVKVVNIVTTVVDMLPDEAYIDDMPSSPPLCSPKDSSDSLPSELYASSSQEYPGHQVVMELLHTERKYVQDLETMQRYATAAAQSNTIDQDTIHLLFPGLNKLLNFQRRFLIKLEGIWELPWNERQWGAPFTEFEEEFAVYEPYCANYTSASEIMLQEEHHLSNLDHILNVKSELPAFLIKPVQRICKYPLLLESLVKVLNGKEEYPYLDELKAGVAAAKRITDKINEEQRRAENIATVKNLEGRVEDWKGHHISNFGTLLVDDIFTVTKSDMDREYHVFLFEKIILCCKEYFPVGPNAKKMNKTNSILKKQGVPAPLSIPSGPNSKKKNTALLLKGRIFLNNVTSAVPKVNAGQYSLAVYWKGDDDLEYFTLRCRNEEQLRLWENQLNRLIHEVAARRTSESRSVHMRFTHVANSTSPAPSSRQTNYGYDRTFSIFSQATSASATSATTASFPPPMGGARSSRFPQSAVPEDAVSGGPHGYPPYDGFDADGDDDYEDYPVSASMPTSGRATPMGGRGGHPSMRSSASPLPPGAFPPGMATNGRAPSRNSQGGEYAQRPTLRSQFSSNRLRAAYDRPDSRTGHSPVPPQPLPTQRSRSASQPTAYMPRAPPPPLPTSLPWQGQNGTAESKRGSSSSQSTADNSSDYSPNSSPITPFGSSDSSLSGMTGVSGRTQHDKMLANATQQLELPVPVKVKVHFNEDIFVIQVPRTTEYEELVERVGRKIRLCGPRRDDGPLRVKYKDEDGDLVSLGSTEDVQMAFESFRPGSQVTLYVQ</sequence>
<feature type="compositionally biased region" description="Low complexity" evidence="1">
    <location>
        <begin position="786"/>
        <end position="805"/>
    </location>
</feature>
<dbReference type="InterPro" id="IPR011993">
    <property type="entry name" value="PH-like_dom_sf"/>
</dbReference>
<dbReference type="CDD" id="cd00160">
    <property type="entry name" value="RhoGEF"/>
    <property type="match status" value="1"/>
</dbReference>
<evidence type="ECO:0000259" key="3">
    <source>
        <dbReference type="PROSITE" id="PS51745"/>
    </source>
</evidence>
<dbReference type="GO" id="GO:0000935">
    <property type="term" value="C:division septum"/>
    <property type="evidence" value="ECO:0007669"/>
    <property type="project" value="TreeGrafter"/>
</dbReference>
<keyword evidence="5" id="KW-1185">Reference proteome</keyword>
<dbReference type="InterPro" id="IPR001849">
    <property type="entry name" value="PH_domain"/>
</dbReference>
<feature type="region of interest" description="Disordered" evidence="1">
    <location>
        <begin position="178"/>
        <end position="198"/>
    </location>
</feature>
<dbReference type="AlphaFoldDB" id="A0A0C3PK28"/>
<evidence type="ECO:0000313" key="4">
    <source>
        <dbReference type="EMBL" id="KIP06613.1"/>
    </source>
</evidence>
<dbReference type="GO" id="GO:0043332">
    <property type="term" value="C:mating projection tip"/>
    <property type="evidence" value="ECO:0007669"/>
    <property type="project" value="TreeGrafter"/>
</dbReference>
<reference evidence="4 5" key="1">
    <citation type="journal article" date="2014" name="PLoS Genet.">
        <title>Analysis of the Phlebiopsis gigantea genome, transcriptome and secretome provides insight into its pioneer colonization strategies of wood.</title>
        <authorList>
            <person name="Hori C."/>
            <person name="Ishida T."/>
            <person name="Igarashi K."/>
            <person name="Samejima M."/>
            <person name="Suzuki H."/>
            <person name="Master E."/>
            <person name="Ferreira P."/>
            <person name="Ruiz-Duenas F.J."/>
            <person name="Held B."/>
            <person name="Canessa P."/>
            <person name="Larrondo L.F."/>
            <person name="Schmoll M."/>
            <person name="Druzhinina I.S."/>
            <person name="Kubicek C.P."/>
            <person name="Gaskell J.A."/>
            <person name="Kersten P."/>
            <person name="St John F."/>
            <person name="Glasner J."/>
            <person name="Sabat G."/>
            <person name="Splinter BonDurant S."/>
            <person name="Syed K."/>
            <person name="Yadav J."/>
            <person name="Mgbeahuruike A.C."/>
            <person name="Kovalchuk A."/>
            <person name="Asiegbu F.O."/>
            <person name="Lackner G."/>
            <person name="Hoffmeister D."/>
            <person name="Rencoret J."/>
            <person name="Gutierrez A."/>
            <person name="Sun H."/>
            <person name="Lindquist E."/>
            <person name="Barry K."/>
            <person name="Riley R."/>
            <person name="Grigoriev I.V."/>
            <person name="Henrissat B."/>
            <person name="Kues U."/>
            <person name="Berka R.M."/>
            <person name="Martinez A.T."/>
            <person name="Covert S.F."/>
            <person name="Blanchette R.A."/>
            <person name="Cullen D."/>
        </authorList>
    </citation>
    <scope>NUCLEOTIDE SEQUENCE [LARGE SCALE GENOMIC DNA]</scope>
    <source>
        <strain evidence="4 5">11061_1 CR5-6</strain>
    </source>
</reference>
<dbReference type="InterPro" id="IPR053793">
    <property type="entry name" value="PB1-like"/>
</dbReference>
<dbReference type="SUPFAM" id="SSF48065">
    <property type="entry name" value="DBL homology domain (DH-domain)"/>
    <property type="match status" value="1"/>
</dbReference>
<dbReference type="InterPro" id="IPR000219">
    <property type="entry name" value="DH_dom"/>
</dbReference>
<dbReference type="Pfam" id="PF00621">
    <property type="entry name" value="RhoGEF"/>
    <property type="match status" value="1"/>
</dbReference>
<dbReference type="HOGENOM" id="CLU_007879_0_0_1"/>
<dbReference type="InterPro" id="IPR010481">
    <property type="entry name" value="Cdc24/Scd1_N"/>
</dbReference>